<reference evidence="2" key="1">
    <citation type="submission" date="2023-06" db="EMBL/GenBank/DDBJ databases">
        <authorList>
            <person name="Delattre M."/>
        </authorList>
    </citation>
    <scope>NUCLEOTIDE SEQUENCE</scope>
    <source>
        <strain evidence="2">AF72</strain>
    </source>
</reference>
<evidence type="ECO:0000313" key="2">
    <source>
        <dbReference type="EMBL" id="CAJ0563311.1"/>
    </source>
</evidence>
<feature type="region of interest" description="Disordered" evidence="1">
    <location>
        <begin position="54"/>
        <end position="76"/>
    </location>
</feature>
<sequence>MTNKPKIVATVSVRRSPYRLCALSLKIPSRKAWKRLAKLELDLEHEVTIAARGAPAAADAEGTEGHSDEEEDANELRRIMTQARAVRRRK</sequence>
<evidence type="ECO:0000256" key="1">
    <source>
        <dbReference type="SAM" id="MobiDB-lite"/>
    </source>
</evidence>
<dbReference type="AlphaFoldDB" id="A0AA36FSN4"/>
<keyword evidence="3" id="KW-1185">Reference proteome</keyword>
<dbReference type="EMBL" id="CATQJA010000701">
    <property type="protein sequence ID" value="CAJ0563311.1"/>
    <property type="molecule type" value="Genomic_DNA"/>
</dbReference>
<accession>A0AA36FSN4</accession>
<proteinExistence type="predicted"/>
<gene>
    <name evidence="2" type="ORF">MSPICULIGERA_LOCUS2399</name>
</gene>
<name>A0AA36FSN4_9BILA</name>
<comment type="caution">
    <text evidence="2">The sequence shown here is derived from an EMBL/GenBank/DDBJ whole genome shotgun (WGS) entry which is preliminary data.</text>
</comment>
<evidence type="ECO:0000313" key="3">
    <source>
        <dbReference type="Proteomes" id="UP001177023"/>
    </source>
</evidence>
<feature type="non-terminal residue" evidence="2">
    <location>
        <position position="1"/>
    </location>
</feature>
<dbReference type="Proteomes" id="UP001177023">
    <property type="component" value="Unassembled WGS sequence"/>
</dbReference>
<organism evidence="2 3">
    <name type="scientific">Mesorhabditis spiculigera</name>
    <dbReference type="NCBI Taxonomy" id="96644"/>
    <lineage>
        <taxon>Eukaryota</taxon>
        <taxon>Metazoa</taxon>
        <taxon>Ecdysozoa</taxon>
        <taxon>Nematoda</taxon>
        <taxon>Chromadorea</taxon>
        <taxon>Rhabditida</taxon>
        <taxon>Rhabditina</taxon>
        <taxon>Rhabditomorpha</taxon>
        <taxon>Rhabditoidea</taxon>
        <taxon>Rhabditidae</taxon>
        <taxon>Mesorhabditinae</taxon>
        <taxon>Mesorhabditis</taxon>
    </lineage>
</organism>
<protein>
    <submittedName>
        <fullName evidence="2">Uncharacterized protein</fullName>
    </submittedName>
</protein>